<gene>
    <name evidence="12" type="ORF">E2I00_013178</name>
</gene>
<evidence type="ECO:0000259" key="9">
    <source>
        <dbReference type="Pfam" id="PF23377"/>
    </source>
</evidence>
<dbReference type="Gene3D" id="1.25.40.470">
    <property type="match status" value="2"/>
</dbReference>
<dbReference type="Pfam" id="PF25143">
    <property type="entry name" value="Zn_ribbon_IFT122_C"/>
    <property type="match status" value="1"/>
</dbReference>
<dbReference type="FunFam" id="2.130.10.10:FF:001062">
    <property type="entry name" value="Intraflagellar transport 122"/>
    <property type="match status" value="1"/>
</dbReference>
<dbReference type="Pfam" id="PF23377">
    <property type="entry name" value="Beta-prop_IFT122_2nd"/>
    <property type="match status" value="2"/>
</dbReference>
<dbReference type="InterPro" id="IPR056152">
    <property type="entry name" value="Beta-prop_IFT122_2nd"/>
</dbReference>
<evidence type="ECO:0000256" key="2">
    <source>
        <dbReference type="ARBA" id="ARBA00019442"/>
    </source>
</evidence>
<reference evidence="12 13" key="1">
    <citation type="journal article" date="2019" name="PLoS ONE">
        <title>Genomic analyses reveal an absence of contemporary introgressive admixture between fin whales and blue whales, despite known hybrids.</title>
        <authorList>
            <person name="Westbury M.V."/>
            <person name="Petersen B."/>
            <person name="Lorenzen E.D."/>
        </authorList>
    </citation>
    <scope>NUCLEOTIDE SEQUENCE [LARGE SCALE GENOMIC DNA]</scope>
    <source>
        <strain evidence="12">FinWhale-01</strain>
    </source>
</reference>
<dbReference type="InterPro" id="IPR057411">
    <property type="entry name" value="TPR_IFT122"/>
</dbReference>
<keyword evidence="5" id="KW-0969">Cilium</keyword>
<evidence type="ECO:0000256" key="7">
    <source>
        <dbReference type="PROSITE-ProRule" id="PRU00221"/>
    </source>
</evidence>
<feature type="domain" description="Intraflagellar transport protein 122 homolog TPR" evidence="11">
    <location>
        <begin position="631"/>
        <end position="754"/>
    </location>
</feature>
<dbReference type="AlphaFoldDB" id="A0A6A1QA34"/>
<evidence type="ECO:0000313" key="12">
    <source>
        <dbReference type="EMBL" id="KAB0404517.1"/>
    </source>
</evidence>
<dbReference type="InterPro" id="IPR015943">
    <property type="entry name" value="WD40/YVTN_repeat-like_dom_sf"/>
</dbReference>
<dbReference type="SMART" id="SM00320">
    <property type="entry name" value="WD40"/>
    <property type="match status" value="4"/>
</dbReference>
<keyword evidence="13" id="KW-1185">Reference proteome</keyword>
<dbReference type="InterPro" id="IPR036322">
    <property type="entry name" value="WD40_repeat_dom_sf"/>
</dbReference>
<dbReference type="PANTHER" id="PTHR12764:SF4">
    <property type="entry name" value="INTRAFLAGELLAR TRANSPORT PROTEIN 122 HOMOLOG"/>
    <property type="match status" value="1"/>
</dbReference>
<feature type="domain" description="IFT122 first beta-propeller" evidence="10">
    <location>
        <begin position="22"/>
        <end position="291"/>
    </location>
</feature>
<sequence length="1093" mass="124312">CEMHPVRCPLGSEKESLRDGKAQVYDTSDGTLLQPLKGHKDTVYCVAYAKDGKRFASGSADKSVIIWTSKLEGILKYTHNDSIQCVSYNPVTHQLASCSSSDFGLWSPEQKSVSKHKSSSKITCCSWTNDGQYLALGMFNGVISIRNKNGEEKVKIERPGGSLSPVWSICWNPSSRWQSFWMNRENEDAEEVIVNRYFQEIPSTLKSAVYSSQGSEAEEEEPEEEDDSPRDDNLEEHNDILAVADWGQKLSFYQLSGKQIGKDRSLNFDPCCISYFTKGEYILLGGSDKQVVGCQDGTISFYQLIFSTVHGLYKDRYAYRDSMTDVIVQHLITEQKVRIKCKELVKKIAIYKNRLAIQLPEKILIYELYSDDSLDMRYRVKEKIVRKFECNLLVVCADHIILCQEKRLQCLSFSGVKEREWQMESLIRYIKVIGGPPGREGLLVGLKNGQILKIFVDSLFAIVLLKQATAVRCLDMSASRNKLAVVDENDTCLVYDIHTKELLFQCDSGFKRSPCLSVGMVPTPGAVTLTIPVPQEPNANSVAWNTQCEDMLCFSGGGYLNIKASTFPVHQQKLQGFVVGYNGSRIFCLHAFSMSAVEVPQLVHTRGIRLCVHLTSVALKAVFFPFDEILQSAPMYQYLDRKMFREAYQIACLGVTDTDWRELAMEALEGLEFETAKKAFTRVQDLRYLELINSIEERKKRGETNNDLFLADVFSYQGKFHEAAKLYKRSGHENLALDMYTDLRMFEYAKSLLDRFVTPVKGTRAQINTEPALGRPRRSLPSPGLPSREPISSLRSRRSRLIDIARKLDKAEREPLLMCAHYFKKLDNPGYAAETYLKIGDLKSLVQLHVETQRWDEAFALGEKHPEFKDDIYVPYAQWLAESDRFEEAQKAFHKAGRQGEAVRVLEQLTHNAVVESRFNDAAYYYWMLSMQCLDIAQDPAQKDVMLGKFHHFQHLAELYHGYHAIQRYTVRNTLFTLAKQSKALGAYKLARHAYDKLQGLQTPARFQKSIELGSLTIRSKPFHDSEPRLTAKPPALGRSVAPTRLGAAERPELRPGVTAVSPQMFHSEDYELLVLQHTCCPYCRRRIDDPSP</sequence>
<evidence type="ECO:0000256" key="4">
    <source>
        <dbReference type="ARBA" id="ARBA00022737"/>
    </source>
</evidence>
<accession>A0A6A1QA34</accession>
<dbReference type="GO" id="GO:0061512">
    <property type="term" value="P:protein localization to cilium"/>
    <property type="evidence" value="ECO:0007669"/>
    <property type="project" value="TreeGrafter"/>
</dbReference>
<dbReference type="InterPro" id="IPR001680">
    <property type="entry name" value="WD40_rpt"/>
</dbReference>
<dbReference type="GO" id="GO:0097730">
    <property type="term" value="C:non-motile cilium"/>
    <property type="evidence" value="ECO:0007669"/>
    <property type="project" value="TreeGrafter"/>
</dbReference>
<protein>
    <recommendedName>
        <fullName evidence="2">Intraflagellar transport protein 122 homolog</fullName>
    </recommendedName>
</protein>
<feature type="domain" description="IFT122 second beta-propeller" evidence="9">
    <location>
        <begin position="310"/>
        <end position="506"/>
    </location>
</feature>
<evidence type="ECO:0000313" key="13">
    <source>
        <dbReference type="Proteomes" id="UP000437017"/>
    </source>
</evidence>
<dbReference type="FunFam" id="1.25.40.470:FF:000005">
    <property type="entry name" value="Intraflagellar transport protein 122 homolog"/>
    <property type="match status" value="1"/>
</dbReference>
<dbReference type="GO" id="GO:0035721">
    <property type="term" value="P:intraciliary retrograde transport"/>
    <property type="evidence" value="ECO:0007669"/>
    <property type="project" value="TreeGrafter"/>
</dbReference>
<feature type="repeat" description="WD" evidence="7">
    <location>
        <begin position="36"/>
        <end position="67"/>
    </location>
</feature>
<feature type="region of interest" description="Disordered" evidence="8">
    <location>
        <begin position="209"/>
        <end position="233"/>
    </location>
</feature>
<name>A0A6A1QA34_BALPH</name>
<dbReference type="Pfam" id="PF25295">
    <property type="entry name" value="TPR_IFT122"/>
    <property type="match status" value="2"/>
</dbReference>
<dbReference type="GO" id="GO:0030991">
    <property type="term" value="C:intraciliary transport particle A"/>
    <property type="evidence" value="ECO:0007669"/>
    <property type="project" value="TreeGrafter"/>
</dbReference>
<dbReference type="Gene3D" id="2.130.10.10">
    <property type="entry name" value="YVTN repeat-like/Quinoprotein amine dehydrogenase"/>
    <property type="match status" value="1"/>
</dbReference>
<feature type="non-terminal residue" evidence="12">
    <location>
        <position position="1"/>
    </location>
</feature>
<organism evidence="12 13">
    <name type="scientific">Balaenoptera physalus</name>
    <name type="common">Fin whale</name>
    <name type="synonym">Balaena physalus</name>
    <dbReference type="NCBI Taxonomy" id="9770"/>
    <lineage>
        <taxon>Eukaryota</taxon>
        <taxon>Metazoa</taxon>
        <taxon>Chordata</taxon>
        <taxon>Craniata</taxon>
        <taxon>Vertebrata</taxon>
        <taxon>Euteleostomi</taxon>
        <taxon>Mammalia</taxon>
        <taxon>Eutheria</taxon>
        <taxon>Laurasiatheria</taxon>
        <taxon>Artiodactyla</taxon>
        <taxon>Whippomorpha</taxon>
        <taxon>Cetacea</taxon>
        <taxon>Mysticeti</taxon>
        <taxon>Balaenopteridae</taxon>
        <taxon>Balaenoptera</taxon>
    </lineage>
</organism>
<evidence type="ECO:0000259" key="11">
    <source>
        <dbReference type="Pfam" id="PF25295"/>
    </source>
</evidence>
<evidence type="ECO:0000256" key="1">
    <source>
        <dbReference type="ARBA" id="ARBA00004120"/>
    </source>
</evidence>
<evidence type="ECO:0000256" key="8">
    <source>
        <dbReference type="SAM" id="MobiDB-lite"/>
    </source>
</evidence>
<dbReference type="PROSITE" id="PS50082">
    <property type="entry name" value="WD_REPEATS_2"/>
    <property type="match status" value="1"/>
</dbReference>
<dbReference type="OrthoDB" id="10255582at2759"/>
<dbReference type="InterPro" id="IPR039857">
    <property type="entry name" value="Ift122/121"/>
</dbReference>
<keyword evidence="4" id="KW-0677">Repeat</keyword>
<dbReference type="GO" id="GO:1905515">
    <property type="term" value="P:non-motile cilium assembly"/>
    <property type="evidence" value="ECO:0007669"/>
    <property type="project" value="TreeGrafter"/>
</dbReference>
<feature type="compositionally biased region" description="Low complexity" evidence="8">
    <location>
        <begin position="779"/>
        <end position="793"/>
    </location>
</feature>
<evidence type="ECO:0000256" key="6">
    <source>
        <dbReference type="ARBA" id="ARBA00023273"/>
    </source>
</evidence>
<dbReference type="PANTHER" id="PTHR12764">
    <property type="entry name" value="WD REPEAT DOMAIN-RELATED"/>
    <property type="match status" value="1"/>
</dbReference>
<dbReference type="PROSITE" id="PS50294">
    <property type="entry name" value="WD_REPEATS_REGION"/>
    <property type="match status" value="1"/>
</dbReference>
<evidence type="ECO:0000256" key="3">
    <source>
        <dbReference type="ARBA" id="ARBA00022574"/>
    </source>
</evidence>
<keyword evidence="6" id="KW-0966">Cell projection</keyword>
<dbReference type="Proteomes" id="UP000437017">
    <property type="component" value="Unassembled WGS sequence"/>
</dbReference>
<proteinExistence type="predicted"/>
<comment type="caution">
    <text evidence="12">The sequence shown here is derived from an EMBL/GenBank/DDBJ whole genome shotgun (WGS) entry which is preliminary data.</text>
</comment>
<feature type="region of interest" description="Disordered" evidence="8">
    <location>
        <begin position="767"/>
        <end position="793"/>
    </location>
</feature>
<dbReference type="EMBL" id="SGJD01000577">
    <property type="protein sequence ID" value="KAB0404517.1"/>
    <property type="molecule type" value="Genomic_DNA"/>
</dbReference>
<evidence type="ECO:0000256" key="5">
    <source>
        <dbReference type="ARBA" id="ARBA00023069"/>
    </source>
</evidence>
<feature type="compositionally biased region" description="Acidic residues" evidence="8">
    <location>
        <begin position="216"/>
        <end position="229"/>
    </location>
</feature>
<keyword evidence="3 7" id="KW-0853">WD repeat</keyword>
<dbReference type="InterPro" id="IPR056153">
    <property type="entry name" value="Beta-prop_IFT122_1st"/>
</dbReference>
<feature type="domain" description="IFT122 second beta-propeller" evidence="9">
    <location>
        <begin position="535"/>
        <end position="594"/>
    </location>
</feature>
<comment type="subcellular location">
    <subcellularLocation>
        <location evidence="1">Cytoplasm</location>
        <location evidence="1">Cytoskeleton</location>
        <location evidence="1">Cilium basal body</location>
    </subcellularLocation>
</comment>
<dbReference type="SUPFAM" id="SSF50978">
    <property type="entry name" value="WD40 repeat-like"/>
    <property type="match status" value="1"/>
</dbReference>
<feature type="domain" description="Intraflagellar transport protein 122 homolog TPR" evidence="11">
    <location>
        <begin position="801"/>
        <end position="977"/>
    </location>
</feature>
<dbReference type="Pfam" id="PF23381">
    <property type="entry name" value="Beta-prop_IFT122_1st"/>
    <property type="match status" value="1"/>
</dbReference>
<evidence type="ECO:0000259" key="10">
    <source>
        <dbReference type="Pfam" id="PF23381"/>
    </source>
</evidence>